<dbReference type="EMBL" id="BAVR01000011">
    <property type="protein sequence ID" value="GAE87933.1"/>
    <property type="molecule type" value="Genomic_DNA"/>
</dbReference>
<proteinExistence type="predicted"/>
<comment type="caution">
    <text evidence="2">The sequence shown here is derived from an EMBL/GenBank/DDBJ whole genome shotgun (WGS) entry which is preliminary data.</text>
</comment>
<keyword evidence="3" id="KW-1185">Reference proteome</keyword>
<sequence>MKTRALCLLTVLCVILSLLPVSAEGAPVITITGQPQETIEQIKGGRGRWLLKVYARVSEDAELSYQWYSNTVNDNNSGTPIPGATKEYMRFQQIWKEESITIIAN</sequence>
<dbReference type="AlphaFoldDB" id="W4V577"/>
<feature type="chain" id="PRO_5004850629" evidence="1">
    <location>
        <begin position="24"/>
        <end position="105"/>
    </location>
</feature>
<accession>W4V577</accession>
<evidence type="ECO:0000313" key="3">
    <source>
        <dbReference type="Proteomes" id="UP000019109"/>
    </source>
</evidence>
<dbReference type="OrthoDB" id="9790023at2"/>
<evidence type="ECO:0000256" key="1">
    <source>
        <dbReference type="SAM" id="SignalP"/>
    </source>
</evidence>
<name>W4V577_9FIRM</name>
<organism evidence="2 3">
    <name type="scientific">Acetivibrio straminisolvens JCM 21531</name>
    <dbReference type="NCBI Taxonomy" id="1294263"/>
    <lineage>
        <taxon>Bacteria</taxon>
        <taxon>Bacillati</taxon>
        <taxon>Bacillota</taxon>
        <taxon>Clostridia</taxon>
        <taxon>Eubacteriales</taxon>
        <taxon>Oscillospiraceae</taxon>
        <taxon>Acetivibrio</taxon>
    </lineage>
</organism>
<keyword evidence="2" id="KW-0675">Receptor</keyword>
<keyword evidence="1" id="KW-0732">Signal</keyword>
<dbReference type="STRING" id="1294263.JCM21531_1341"/>
<dbReference type="RefSeq" id="WP_038287817.1">
    <property type="nucleotide sequence ID" value="NZ_BAVR01000011.1"/>
</dbReference>
<protein>
    <submittedName>
        <fullName evidence="2">TonB-dependent receptor</fullName>
    </submittedName>
</protein>
<dbReference type="Proteomes" id="UP000019109">
    <property type="component" value="Unassembled WGS sequence"/>
</dbReference>
<feature type="signal peptide" evidence="1">
    <location>
        <begin position="1"/>
        <end position="23"/>
    </location>
</feature>
<evidence type="ECO:0000313" key="2">
    <source>
        <dbReference type="EMBL" id="GAE87933.1"/>
    </source>
</evidence>
<gene>
    <name evidence="2" type="ORF">JCM21531_1341</name>
</gene>
<dbReference type="Gene3D" id="2.60.40.2700">
    <property type="match status" value="1"/>
</dbReference>
<reference evidence="2" key="1">
    <citation type="journal article" date="2014" name="Genome Announc.">
        <title>Draft Genome Sequence of Clostridium straminisolvens Strain JCM 21531T, Isolated from a Cellulose-Degrading Bacterial Community.</title>
        <authorList>
            <person name="Yuki M."/>
            <person name="Oshima K."/>
            <person name="Suda W."/>
            <person name="Sakamoto M."/>
            <person name="Kitamura K."/>
            <person name="Iida T."/>
            <person name="Hattori M."/>
            <person name="Ohkuma M."/>
        </authorList>
    </citation>
    <scope>NUCLEOTIDE SEQUENCE [LARGE SCALE GENOMIC DNA]</scope>
    <source>
        <strain evidence="2">JCM 21531</strain>
    </source>
</reference>